<name>A0ABQ1EEF2_9CLOT</name>
<organism evidence="2 3">
    <name type="scientific">Clostridium zeae</name>
    <dbReference type="NCBI Taxonomy" id="2759022"/>
    <lineage>
        <taxon>Bacteria</taxon>
        <taxon>Bacillati</taxon>
        <taxon>Bacillota</taxon>
        <taxon>Clostridia</taxon>
        <taxon>Eubacteriales</taxon>
        <taxon>Clostridiaceae</taxon>
        <taxon>Clostridium</taxon>
    </lineage>
</organism>
<dbReference type="EMBL" id="BMBA01000004">
    <property type="protein sequence ID" value="GFZ33029.1"/>
    <property type="molecule type" value="Genomic_DNA"/>
</dbReference>
<feature type="transmembrane region" description="Helical" evidence="1">
    <location>
        <begin position="103"/>
        <end position="128"/>
    </location>
</feature>
<comment type="caution">
    <text evidence="2">The sequence shown here is derived from an EMBL/GenBank/DDBJ whole genome shotgun (WGS) entry which is preliminary data.</text>
</comment>
<accession>A0ABQ1EEF2</accession>
<sequence length="254" mass="28327">MIYIIRSDIRRAVFSKGFLVGVLGLLLVIALSSVKDTVTILSNGGSIPDGYHLQIILTALNSDSVTLAVPILCSFSFTTAFVDDIKSGFIKQYLPRSGMNPYVFSKLIACFLSGGLTLSIGMLLSYTVSIAVFLPMEPVIKIGNISEALLIIFIQKVGIFFFSGALWALIGFTLASAALNRYLAYSSSFIIYYLLIIIYERYFDKLYFLYPKEWLNPSHPWLFGSLGLILFLSALILVVSFIFIIIARRRLKHD</sequence>
<feature type="transmembrane region" description="Helical" evidence="1">
    <location>
        <begin position="12"/>
        <end position="31"/>
    </location>
</feature>
<feature type="transmembrane region" description="Helical" evidence="1">
    <location>
        <begin position="148"/>
        <end position="170"/>
    </location>
</feature>
<feature type="transmembrane region" description="Helical" evidence="1">
    <location>
        <begin position="51"/>
        <end position="82"/>
    </location>
</feature>
<evidence type="ECO:0000313" key="3">
    <source>
        <dbReference type="Proteomes" id="UP000663802"/>
    </source>
</evidence>
<keyword evidence="3" id="KW-1185">Reference proteome</keyword>
<evidence type="ECO:0008006" key="4">
    <source>
        <dbReference type="Google" id="ProtNLM"/>
    </source>
</evidence>
<gene>
    <name evidence="2" type="ORF">CSC2_35550</name>
</gene>
<keyword evidence="1" id="KW-0812">Transmembrane</keyword>
<protein>
    <recommendedName>
        <fullName evidence="4">ABC-2 family transporter protein</fullName>
    </recommendedName>
</protein>
<evidence type="ECO:0000313" key="2">
    <source>
        <dbReference type="EMBL" id="GFZ33029.1"/>
    </source>
</evidence>
<proteinExistence type="predicted"/>
<dbReference type="RefSeq" id="WP_206871274.1">
    <property type="nucleotide sequence ID" value="NZ_BMBA01000004.1"/>
</dbReference>
<feature type="transmembrane region" description="Helical" evidence="1">
    <location>
        <begin position="222"/>
        <end position="247"/>
    </location>
</feature>
<reference evidence="2 3" key="1">
    <citation type="journal article" date="2021" name="Int. J. Syst. Evol. Microbiol.">
        <title>Clostridium zeae sp. nov., isolated from corn silage.</title>
        <authorList>
            <person name="Kobayashi H."/>
            <person name="Tanizawa Y."/>
            <person name="Yagura M."/>
            <person name="Sakamoto M."/>
            <person name="Ohkuma M."/>
            <person name="Tohno M."/>
        </authorList>
    </citation>
    <scope>NUCLEOTIDE SEQUENCE [LARGE SCALE GENOMIC DNA]</scope>
    <source>
        <strain evidence="2 3">CSC2</strain>
    </source>
</reference>
<keyword evidence="1" id="KW-1133">Transmembrane helix</keyword>
<evidence type="ECO:0000256" key="1">
    <source>
        <dbReference type="SAM" id="Phobius"/>
    </source>
</evidence>
<keyword evidence="1" id="KW-0472">Membrane</keyword>
<feature type="transmembrane region" description="Helical" evidence="1">
    <location>
        <begin position="182"/>
        <end position="202"/>
    </location>
</feature>
<dbReference type="Proteomes" id="UP000663802">
    <property type="component" value="Unassembled WGS sequence"/>
</dbReference>